<dbReference type="InterPro" id="IPR015163">
    <property type="entry name" value="Cdc6_C"/>
</dbReference>
<gene>
    <name evidence="8" type="ORF">O3P69_006824</name>
</gene>
<feature type="domain" description="AAA+ ATPase" evidence="6">
    <location>
        <begin position="582"/>
        <end position="716"/>
    </location>
</feature>
<feature type="compositionally biased region" description="Basic and acidic residues" evidence="5">
    <location>
        <begin position="417"/>
        <end position="429"/>
    </location>
</feature>
<dbReference type="PANTHER" id="PTHR10763">
    <property type="entry name" value="CELL DIVISION CONTROL PROTEIN 6-RELATED"/>
    <property type="match status" value="1"/>
</dbReference>
<dbReference type="GO" id="GO:0005634">
    <property type="term" value="C:nucleus"/>
    <property type="evidence" value="ECO:0007669"/>
    <property type="project" value="TreeGrafter"/>
</dbReference>
<dbReference type="GO" id="GO:0051301">
    <property type="term" value="P:cell division"/>
    <property type="evidence" value="ECO:0007669"/>
    <property type="project" value="UniProtKB-KW"/>
</dbReference>
<dbReference type="Pfam" id="PF22606">
    <property type="entry name" value="Cdc6-ORC-like_ATPase_lid"/>
    <property type="match status" value="1"/>
</dbReference>
<dbReference type="InterPro" id="IPR027417">
    <property type="entry name" value="P-loop_NTPase"/>
</dbReference>
<dbReference type="InterPro" id="IPR054425">
    <property type="entry name" value="Cdc6_ORC1-like_ATPase_lid"/>
</dbReference>
<feature type="region of interest" description="Disordered" evidence="5">
    <location>
        <begin position="333"/>
        <end position="370"/>
    </location>
</feature>
<keyword evidence="3" id="KW-0235">DNA replication</keyword>
<evidence type="ECO:0000256" key="3">
    <source>
        <dbReference type="ARBA" id="ARBA00022705"/>
    </source>
</evidence>
<proteinExistence type="inferred from homology"/>
<dbReference type="InterPro" id="IPR036390">
    <property type="entry name" value="WH_DNA-bd_sf"/>
</dbReference>
<evidence type="ECO:0000259" key="6">
    <source>
        <dbReference type="SMART" id="SM00382"/>
    </source>
</evidence>
<evidence type="ECO:0000313" key="9">
    <source>
        <dbReference type="Proteomes" id="UP001487740"/>
    </source>
</evidence>
<sequence length="960" mass="105446">MELTFPALAALAGGGGGCLRSRSAFPPNSSVLRSSCCVPPAADFFLCWCLLVFTFHSTPYRMPTKQESITFPIRKTKSSRIKSGKLAEQRETQDARSHLYKCAEVLSDEIILDDSSSQETTSLDPPLGVSPRETVAHRRTSSRIQSTVHSTRRSSRKKCPISYRETSVSPQKKHFNVYNKDICTPKKLAYGEDSSPERVSTSDYHGTSVTPSKNTSSVRNVQTSSKKRDCVTSYRETNASPRRPSVRENGTSVQEENFTSPKKLSPEAISHTYPGTPSRSETPSRNAKSRDKDQEHLTPTKRRILSPDAADCFSPTKRLVVVLNGIPKEYSDKLPSLLSPSSKHQKAPELSTSKEIHLSTPPSPSQVNSCGASLIPSQTGPHNTSLVTRDSPVSKIEKPHSFTVPSLAAVLQAPDHTAQDSKATEKPHTSIDPSPTAVPHTPGHTAHHSKAECKSPSRSVVKRLNMNSPVKSPMKPLLLASPRRSPRKLNNENKASPQRSLMKVLQSPLQCSSPSSLVSRLSLASPPNCKKNLAMGLFKPNVSAYRSLRQSLNTGTPSVLVGREKQADEIREFLTHHLTQGKPGSLYISGAPGTGKTASLNSNLESLKVKRIKKVFLNCMTLKTTAAIYKTIASELSLSVSSSERENRNAIEKALATSRHPILLMLDEVDQLDSKNQEVLYTIFEWPALPCSSLVLVGIANSLDLTDRILPRLQALPNFKPKLLHFPPYTKAEIVKIITHRIKEANLGEVQVIRPAAIQLLAGKVASIAGDVRKALDVCRRAVELCETQARKQAVLKPSNASPQKTSKTSVDSVVPKMVEIPQILSIFNEVYGSRVVSAVTNAPESFPLQQKIVICCLLLILKHARSKDVTLGKFHEVYTRVCKKQQIPGMDQTEFLSLCTLLESRGMVQVKCNKEIRSSKILLLLNANEAEDVLGDRSLLATVLKDRESLGKLCSQQKR</sequence>
<feature type="compositionally biased region" description="Basic and acidic residues" evidence="5">
    <location>
        <begin position="288"/>
        <end position="298"/>
    </location>
</feature>
<dbReference type="GO" id="GO:0033314">
    <property type="term" value="P:mitotic DNA replication checkpoint signaling"/>
    <property type="evidence" value="ECO:0007669"/>
    <property type="project" value="TreeGrafter"/>
</dbReference>
<evidence type="ECO:0000313" key="8">
    <source>
        <dbReference type="EMBL" id="KAK8393771.1"/>
    </source>
</evidence>
<evidence type="ECO:0000256" key="5">
    <source>
        <dbReference type="SAM" id="MobiDB-lite"/>
    </source>
</evidence>
<name>A0AAW0U4C4_SCYPA</name>
<dbReference type="AlphaFoldDB" id="A0AAW0U4C4"/>
<feature type="compositionally biased region" description="Basic residues" evidence="5">
    <location>
        <begin position="150"/>
        <end position="159"/>
    </location>
</feature>
<evidence type="ECO:0000259" key="7">
    <source>
        <dbReference type="SMART" id="SM01074"/>
    </source>
</evidence>
<evidence type="ECO:0000256" key="1">
    <source>
        <dbReference type="ARBA" id="ARBA00006184"/>
    </source>
</evidence>
<dbReference type="GO" id="GO:0016887">
    <property type="term" value="F:ATP hydrolysis activity"/>
    <property type="evidence" value="ECO:0007669"/>
    <property type="project" value="InterPro"/>
</dbReference>
<dbReference type="InterPro" id="IPR049945">
    <property type="entry name" value="AAA_22"/>
</dbReference>
<dbReference type="Gene3D" id="1.10.10.10">
    <property type="entry name" value="Winged helix-like DNA-binding domain superfamily/Winged helix DNA-binding domain"/>
    <property type="match status" value="1"/>
</dbReference>
<comment type="caution">
    <text evidence="8">The sequence shown here is derived from an EMBL/GenBank/DDBJ whole genome shotgun (WGS) entry which is preliminary data.</text>
</comment>
<dbReference type="Gene3D" id="1.10.8.60">
    <property type="match status" value="1"/>
</dbReference>
<dbReference type="CDD" id="cd08768">
    <property type="entry name" value="Cdc6_C"/>
    <property type="match status" value="1"/>
</dbReference>
<dbReference type="Pfam" id="PF09079">
    <property type="entry name" value="WHD_Cdc6"/>
    <property type="match status" value="1"/>
</dbReference>
<feature type="region of interest" description="Disordered" evidence="5">
    <location>
        <begin position="189"/>
        <end position="309"/>
    </location>
</feature>
<evidence type="ECO:0000256" key="2">
    <source>
        <dbReference type="ARBA" id="ARBA00022618"/>
    </source>
</evidence>
<dbReference type="Proteomes" id="UP001487740">
    <property type="component" value="Unassembled WGS sequence"/>
</dbReference>
<dbReference type="Pfam" id="PF13401">
    <property type="entry name" value="AAA_22"/>
    <property type="match status" value="1"/>
</dbReference>
<dbReference type="GO" id="GO:0003688">
    <property type="term" value="F:DNA replication origin binding"/>
    <property type="evidence" value="ECO:0007669"/>
    <property type="project" value="TreeGrafter"/>
</dbReference>
<feature type="region of interest" description="Disordered" evidence="5">
    <location>
        <begin position="115"/>
        <end position="166"/>
    </location>
</feature>
<accession>A0AAW0U4C4</accession>
<dbReference type="InterPro" id="IPR003593">
    <property type="entry name" value="AAA+_ATPase"/>
</dbReference>
<dbReference type="Gene3D" id="3.40.50.300">
    <property type="entry name" value="P-loop containing nucleotide triphosphate hydrolases"/>
    <property type="match status" value="1"/>
</dbReference>
<dbReference type="PANTHER" id="PTHR10763:SF26">
    <property type="entry name" value="CELL DIVISION CONTROL PROTEIN 6 HOMOLOG"/>
    <property type="match status" value="1"/>
</dbReference>
<feature type="region of interest" description="Disordered" evidence="5">
    <location>
        <begin position="414"/>
        <end position="500"/>
    </location>
</feature>
<dbReference type="InterPro" id="IPR036388">
    <property type="entry name" value="WH-like_DNA-bd_sf"/>
</dbReference>
<feature type="domain" description="Cdc6 C-terminal" evidence="7">
    <location>
        <begin position="855"/>
        <end position="935"/>
    </location>
</feature>
<reference evidence="8 9" key="1">
    <citation type="submission" date="2023-03" db="EMBL/GenBank/DDBJ databases">
        <title>High-quality genome of Scylla paramamosain provides insights in environmental adaptation.</title>
        <authorList>
            <person name="Zhang L."/>
        </authorList>
    </citation>
    <scope>NUCLEOTIDE SEQUENCE [LARGE SCALE GENOMIC DNA]</scope>
    <source>
        <strain evidence="8">LZ_2023a</strain>
        <tissue evidence="8">Muscle</tissue>
    </source>
</reference>
<dbReference type="SMART" id="SM01074">
    <property type="entry name" value="Cdc6_C"/>
    <property type="match status" value="1"/>
</dbReference>
<protein>
    <recommendedName>
        <fullName evidence="10">Cell division control protein</fullName>
    </recommendedName>
</protein>
<keyword evidence="9" id="KW-1185">Reference proteome</keyword>
<evidence type="ECO:0000256" key="4">
    <source>
        <dbReference type="ARBA" id="ARBA00023306"/>
    </source>
</evidence>
<keyword evidence="4" id="KW-0131">Cell cycle</keyword>
<dbReference type="InterPro" id="IPR050311">
    <property type="entry name" value="ORC1/CDC6"/>
</dbReference>
<dbReference type="FunFam" id="3.40.50.300:FF:000547">
    <property type="entry name" value="Cell division control protein"/>
    <property type="match status" value="1"/>
</dbReference>
<dbReference type="SUPFAM" id="SSF46785">
    <property type="entry name" value="Winged helix' DNA-binding domain"/>
    <property type="match status" value="1"/>
</dbReference>
<keyword evidence="2" id="KW-0132">Cell division</keyword>
<feature type="compositionally biased region" description="Polar residues" evidence="5">
    <location>
        <begin position="248"/>
        <end position="262"/>
    </location>
</feature>
<dbReference type="SUPFAM" id="SSF52540">
    <property type="entry name" value="P-loop containing nucleoside triphosphate hydrolases"/>
    <property type="match status" value="1"/>
</dbReference>
<dbReference type="CDD" id="cd00009">
    <property type="entry name" value="AAA"/>
    <property type="match status" value="1"/>
</dbReference>
<feature type="compositionally biased region" description="Polar residues" evidence="5">
    <location>
        <begin position="273"/>
        <end position="286"/>
    </location>
</feature>
<dbReference type="SMART" id="SM00382">
    <property type="entry name" value="AAA"/>
    <property type="match status" value="1"/>
</dbReference>
<feature type="compositionally biased region" description="Polar residues" evidence="5">
    <location>
        <begin position="197"/>
        <end position="224"/>
    </location>
</feature>
<dbReference type="GO" id="GO:0006270">
    <property type="term" value="P:DNA replication initiation"/>
    <property type="evidence" value="ECO:0007669"/>
    <property type="project" value="TreeGrafter"/>
</dbReference>
<comment type="similarity">
    <text evidence="1">Belongs to the CDC6/cdc18 family.</text>
</comment>
<evidence type="ECO:0008006" key="10">
    <source>
        <dbReference type="Google" id="ProtNLM"/>
    </source>
</evidence>
<organism evidence="8 9">
    <name type="scientific">Scylla paramamosain</name>
    <name type="common">Mud crab</name>
    <dbReference type="NCBI Taxonomy" id="85552"/>
    <lineage>
        <taxon>Eukaryota</taxon>
        <taxon>Metazoa</taxon>
        <taxon>Ecdysozoa</taxon>
        <taxon>Arthropoda</taxon>
        <taxon>Crustacea</taxon>
        <taxon>Multicrustacea</taxon>
        <taxon>Malacostraca</taxon>
        <taxon>Eumalacostraca</taxon>
        <taxon>Eucarida</taxon>
        <taxon>Decapoda</taxon>
        <taxon>Pleocyemata</taxon>
        <taxon>Brachyura</taxon>
        <taxon>Eubrachyura</taxon>
        <taxon>Portunoidea</taxon>
        <taxon>Portunidae</taxon>
        <taxon>Portuninae</taxon>
        <taxon>Scylla</taxon>
    </lineage>
</organism>
<dbReference type="EMBL" id="JARAKH010000020">
    <property type="protein sequence ID" value="KAK8393771.1"/>
    <property type="molecule type" value="Genomic_DNA"/>
</dbReference>